<name>A0A8S0UKV4_OLEEU</name>
<dbReference type="AlphaFoldDB" id="A0A8S0UKV4"/>
<proteinExistence type="predicted"/>
<keyword evidence="2" id="KW-1185">Reference proteome</keyword>
<sequence length="237" mass="26276">MTNVVRGKPIAITARSVIAIKCVSGVREHFLPAHASVNKWRRRVGRVDGSGGYMMLVTSVRTAVFRTAFSWCSTCVLKRGMKNVVAKQESSIINFLKKKHRGPLPHRRESNLFSEPLNHPVVTWNRRPGNTRAARALGAPLRPHLGSAHLATGALPWRVVAADYSGRTASTENTDRNGCGRGSTRTARLSPVSCVERMDLFDGLRVFMNFMGRSGANAVDGFRSYIMTSRSGRRFFF</sequence>
<comment type="caution">
    <text evidence="1">The sequence shown here is derived from an EMBL/GenBank/DDBJ whole genome shotgun (WGS) entry which is preliminary data.</text>
</comment>
<evidence type="ECO:0000313" key="1">
    <source>
        <dbReference type="EMBL" id="CAA3018422.1"/>
    </source>
</evidence>
<dbReference type="Proteomes" id="UP000594638">
    <property type="component" value="Unassembled WGS sequence"/>
</dbReference>
<reference evidence="1 2" key="1">
    <citation type="submission" date="2019-12" db="EMBL/GenBank/DDBJ databases">
        <authorList>
            <person name="Alioto T."/>
            <person name="Alioto T."/>
            <person name="Gomez Garrido J."/>
        </authorList>
    </citation>
    <scope>NUCLEOTIDE SEQUENCE [LARGE SCALE GENOMIC DNA]</scope>
</reference>
<gene>
    <name evidence="1" type="ORF">OLEA9_A013971</name>
</gene>
<accession>A0A8S0UKV4</accession>
<evidence type="ECO:0000313" key="2">
    <source>
        <dbReference type="Proteomes" id="UP000594638"/>
    </source>
</evidence>
<dbReference type="Gramene" id="OE9A013971T1">
    <property type="protein sequence ID" value="OE9A013971C1"/>
    <property type="gene ID" value="OE9A013971"/>
</dbReference>
<dbReference type="EMBL" id="CACTIH010007834">
    <property type="protein sequence ID" value="CAA3018422.1"/>
    <property type="molecule type" value="Genomic_DNA"/>
</dbReference>
<organism evidence="1 2">
    <name type="scientific">Olea europaea subsp. europaea</name>
    <dbReference type="NCBI Taxonomy" id="158383"/>
    <lineage>
        <taxon>Eukaryota</taxon>
        <taxon>Viridiplantae</taxon>
        <taxon>Streptophyta</taxon>
        <taxon>Embryophyta</taxon>
        <taxon>Tracheophyta</taxon>
        <taxon>Spermatophyta</taxon>
        <taxon>Magnoliopsida</taxon>
        <taxon>eudicotyledons</taxon>
        <taxon>Gunneridae</taxon>
        <taxon>Pentapetalae</taxon>
        <taxon>asterids</taxon>
        <taxon>lamiids</taxon>
        <taxon>Lamiales</taxon>
        <taxon>Oleaceae</taxon>
        <taxon>Oleeae</taxon>
        <taxon>Olea</taxon>
    </lineage>
</organism>
<protein>
    <submittedName>
        <fullName evidence="1">Uncharacterized protein</fullName>
    </submittedName>
</protein>